<gene>
    <name evidence="5" type="primary">SPOSA6832_01393</name>
</gene>
<dbReference type="GO" id="GO:0044695">
    <property type="term" value="C:Dsc E3 ubiquitin ligase complex"/>
    <property type="evidence" value="ECO:0007669"/>
    <property type="project" value="InterPro"/>
</dbReference>
<dbReference type="InterPro" id="IPR019413">
    <property type="entry name" value="Dsc3_ub-like_dom"/>
</dbReference>
<dbReference type="Pfam" id="PF13373">
    <property type="entry name" value="Dsc3_C"/>
    <property type="match status" value="1"/>
</dbReference>
<dbReference type="OrthoDB" id="2556122at2759"/>
<feature type="compositionally biased region" description="Pro residues" evidence="1">
    <location>
        <begin position="22"/>
        <end position="33"/>
    </location>
</feature>
<keyword evidence="2" id="KW-0472">Membrane</keyword>
<organism evidence="5 6">
    <name type="scientific">Sporidiobolus salmonicolor</name>
    <name type="common">Yeast-like fungus</name>
    <name type="synonym">Sporobolomyces salmonicolor</name>
    <dbReference type="NCBI Taxonomy" id="5005"/>
    <lineage>
        <taxon>Eukaryota</taxon>
        <taxon>Fungi</taxon>
        <taxon>Dikarya</taxon>
        <taxon>Basidiomycota</taxon>
        <taxon>Pucciniomycotina</taxon>
        <taxon>Microbotryomycetes</taxon>
        <taxon>Sporidiobolales</taxon>
        <taxon>Sporidiobolaceae</taxon>
        <taxon>Sporobolomyces</taxon>
    </lineage>
</organism>
<evidence type="ECO:0000313" key="6">
    <source>
        <dbReference type="Proteomes" id="UP000243876"/>
    </source>
</evidence>
<evidence type="ECO:0000313" key="5">
    <source>
        <dbReference type="EMBL" id="CEQ39842.1"/>
    </source>
</evidence>
<evidence type="ECO:0000259" key="4">
    <source>
        <dbReference type="Pfam" id="PF13373"/>
    </source>
</evidence>
<proteinExistence type="predicted"/>
<keyword evidence="6" id="KW-1185">Reference proteome</keyword>
<protein>
    <submittedName>
        <fullName evidence="5">SPOSA6832_01393-mRNA-1:cds</fullName>
    </submittedName>
</protein>
<keyword evidence="2" id="KW-1133">Transmembrane helix</keyword>
<keyword evidence="2" id="KW-0812">Transmembrane</keyword>
<dbReference type="Proteomes" id="UP000243876">
    <property type="component" value="Unassembled WGS sequence"/>
</dbReference>
<feature type="transmembrane region" description="Helical" evidence="2">
    <location>
        <begin position="389"/>
        <end position="407"/>
    </location>
</feature>
<dbReference type="InterPro" id="IPR025390">
    <property type="entry name" value="Dsc3_C"/>
</dbReference>
<feature type="domain" description="DSC E3 ubiquitin ligase complex subunit 3 C-terminal" evidence="4">
    <location>
        <begin position="293"/>
        <end position="405"/>
    </location>
</feature>
<dbReference type="PANTHER" id="PTHR28049:SF1">
    <property type="entry name" value="DSC E3 UBIQUITIN LIGASE COMPLEX SUBUNIT 3"/>
    <property type="match status" value="1"/>
</dbReference>
<feature type="domain" description="DSC E3 ubiquitin ligase complex subunit 3 ubiquitin-like" evidence="3">
    <location>
        <begin position="107"/>
        <end position="251"/>
    </location>
</feature>
<name>A0A0D6EII5_SPOSA</name>
<feature type="region of interest" description="Disordered" evidence="1">
    <location>
        <begin position="1"/>
        <end position="77"/>
    </location>
</feature>
<dbReference type="CDD" id="cd21372">
    <property type="entry name" value="cwf21_CWC21-like"/>
    <property type="match status" value="1"/>
</dbReference>
<reference evidence="6" key="1">
    <citation type="submission" date="2015-02" db="EMBL/GenBank/DDBJ databases">
        <authorList>
            <person name="Gon?alves P."/>
        </authorList>
    </citation>
    <scope>NUCLEOTIDE SEQUENCE [LARGE SCALE GENOMIC DNA]</scope>
</reference>
<feature type="compositionally biased region" description="Low complexity" evidence="1">
    <location>
        <begin position="34"/>
        <end position="58"/>
    </location>
</feature>
<sequence length="408" mass="44219">MPLGYSRLPSHAPPDDLEAQLPAPPSSSLPPPARLSSPDGLPLPASAGPSSSSSSSFFYPPPPPRPSTLGASRKGKARAIEAVDDAVGPTARGGAALDDGPTGMSFSVRFTDGSTEDVLDLWVGERETVRDVKRRLRLLRPVSLFDADKPRRLRVIQLGRLLPDGVFLVPYTVQLLSRRARLVQEGQAQALKEGLEAVGRGIGKVVEVVAGEGERGGEERGEKGKGKARDGRAAAETEEDARVWLHCSVGEAMDDDEVEGEDSQVRLLLPASDETRSTDLWTVQPSAQITPLQGFDRLRDAGFSEEEIETMRAEFRETRQAAAEDDGVHQRALEEQWMSGMTGQEEATADSSGTGHYVTLLKGVCVGFFMPFLPLFFFRTQIFSRRMQMAIVVGIIINLGFGLLRILG</sequence>
<evidence type="ECO:0000256" key="1">
    <source>
        <dbReference type="SAM" id="MobiDB-lite"/>
    </source>
</evidence>
<dbReference type="AlphaFoldDB" id="A0A0D6EII5"/>
<dbReference type="GO" id="GO:0005783">
    <property type="term" value="C:endoplasmic reticulum"/>
    <property type="evidence" value="ECO:0007669"/>
    <property type="project" value="TreeGrafter"/>
</dbReference>
<feature type="transmembrane region" description="Helical" evidence="2">
    <location>
        <begin position="357"/>
        <end position="377"/>
    </location>
</feature>
<feature type="region of interest" description="Disordered" evidence="1">
    <location>
        <begin position="213"/>
        <end position="235"/>
    </location>
</feature>
<evidence type="ECO:0000259" key="3">
    <source>
        <dbReference type="Pfam" id="PF10302"/>
    </source>
</evidence>
<dbReference type="InterPro" id="IPR045226">
    <property type="entry name" value="Dsc3"/>
</dbReference>
<dbReference type="Pfam" id="PF10302">
    <property type="entry name" value="Dsc3_N"/>
    <property type="match status" value="1"/>
</dbReference>
<evidence type="ECO:0000256" key="2">
    <source>
        <dbReference type="SAM" id="Phobius"/>
    </source>
</evidence>
<accession>A0A0D6EII5</accession>
<dbReference type="PANTHER" id="PTHR28049">
    <property type="entry name" value="TRANSMEMBRANE PROTEIN YOR223W"/>
    <property type="match status" value="1"/>
</dbReference>
<dbReference type="EMBL" id="CENE01000004">
    <property type="protein sequence ID" value="CEQ39842.1"/>
    <property type="molecule type" value="Genomic_DNA"/>
</dbReference>